<dbReference type="KEGG" id="rcf:Poly24_24840"/>
<dbReference type="InterPro" id="IPR011453">
    <property type="entry name" value="DUF1559"/>
</dbReference>
<dbReference type="InterPro" id="IPR027558">
    <property type="entry name" value="Pre_pil_HX9DG_C"/>
</dbReference>
<evidence type="ECO:0000259" key="1">
    <source>
        <dbReference type="Pfam" id="PF07596"/>
    </source>
</evidence>
<sequence length="308" mass="33513">MKRKHLGFTLVELLVVIAIIGILVGLLLPAVQAAREAARRMQCSNNLKQIGLALHNYHDTYRVLPTGQLSVETDKVCVADGCRFAKSGWAWSALILPFLESQNMYDQLEVTQKHLKEQYLNPLVDQPLPAYRCPSDIGEDQSGHVESFGRSNYPAVFGYLRQWVKDEPLPIRPEGAFGVNAKVAFRDVLDGLSNTLFIGERSSEKRTTGTDDGYGAAVWPGAPRTHKCLSCSGGGLLTIVGVVTSPINDPALVSATNWTGNQPFTSLHPGGAMFVLGDGSVSFLTETIDQTVYQYLGHKSDGNPVSLP</sequence>
<accession>A0A518JT97</accession>
<evidence type="ECO:0000313" key="3">
    <source>
        <dbReference type="Proteomes" id="UP000315082"/>
    </source>
</evidence>
<dbReference type="Proteomes" id="UP000315082">
    <property type="component" value="Chromosome"/>
</dbReference>
<dbReference type="RefSeq" id="WP_197452519.1">
    <property type="nucleotide sequence ID" value="NZ_CP036348.1"/>
</dbReference>
<protein>
    <submittedName>
        <fullName evidence="2">Type II secretion system protein G</fullName>
    </submittedName>
</protein>
<dbReference type="Pfam" id="PF07596">
    <property type="entry name" value="SBP_bac_10"/>
    <property type="match status" value="1"/>
</dbReference>
<keyword evidence="3" id="KW-1185">Reference proteome</keyword>
<dbReference type="AlphaFoldDB" id="A0A518JT97"/>
<dbReference type="Gene3D" id="3.30.700.10">
    <property type="entry name" value="Glycoprotein, Type 4 Pilin"/>
    <property type="match status" value="1"/>
</dbReference>
<gene>
    <name evidence="2" type="primary">xcpT_13</name>
    <name evidence="2" type="ORF">Poly24_24840</name>
</gene>
<dbReference type="PANTHER" id="PTHR30093:SF2">
    <property type="entry name" value="TYPE II SECRETION SYSTEM PROTEIN H"/>
    <property type="match status" value="1"/>
</dbReference>
<feature type="domain" description="DUF1559" evidence="1">
    <location>
        <begin position="32"/>
        <end position="290"/>
    </location>
</feature>
<evidence type="ECO:0000313" key="2">
    <source>
        <dbReference type="EMBL" id="QDV68771.1"/>
    </source>
</evidence>
<reference evidence="2 3" key="1">
    <citation type="submission" date="2019-02" db="EMBL/GenBank/DDBJ databases">
        <title>Deep-cultivation of Planctomycetes and their phenomic and genomic characterization uncovers novel biology.</title>
        <authorList>
            <person name="Wiegand S."/>
            <person name="Jogler M."/>
            <person name="Boedeker C."/>
            <person name="Pinto D."/>
            <person name="Vollmers J."/>
            <person name="Rivas-Marin E."/>
            <person name="Kohn T."/>
            <person name="Peeters S.H."/>
            <person name="Heuer A."/>
            <person name="Rast P."/>
            <person name="Oberbeckmann S."/>
            <person name="Bunk B."/>
            <person name="Jeske O."/>
            <person name="Meyerdierks A."/>
            <person name="Storesund J.E."/>
            <person name="Kallscheuer N."/>
            <person name="Luecker S."/>
            <person name="Lage O.M."/>
            <person name="Pohl T."/>
            <person name="Merkel B.J."/>
            <person name="Hornburger P."/>
            <person name="Mueller R.-W."/>
            <person name="Bruemmer F."/>
            <person name="Labrenz M."/>
            <person name="Spormann A.M."/>
            <person name="Op den Camp H."/>
            <person name="Overmann J."/>
            <person name="Amann R."/>
            <person name="Jetten M.S.M."/>
            <person name="Mascher T."/>
            <person name="Medema M.H."/>
            <person name="Devos D.P."/>
            <person name="Kaster A.-K."/>
            <person name="Ovreas L."/>
            <person name="Rohde M."/>
            <person name="Galperin M.Y."/>
            <person name="Jogler C."/>
        </authorList>
    </citation>
    <scope>NUCLEOTIDE SEQUENCE [LARGE SCALE GENOMIC DNA]</scope>
    <source>
        <strain evidence="2 3">Poly24</strain>
    </source>
</reference>
<dbReference type="NCBIfam" id="TIGR02532">
    <property type="entry name" value="IV_pilin_GFxxxE"/>
    <property type="match status" value="1"/>
</dbReference>
<dbReference type="Pfam" id="PF07963">
    <property type="entry name" value="N_methyl"/>
    <property type="match status" value="1"/>
</dbReference>
<dbReference type="InterPro" id="IPR012902">
    <property type="entry name" value="N_methyl_site"/>
</dbReference>
<dbReference type="InterPro" id="IPR045584">
    <property type="entry name" value="Pilin-like"/>
</dbReference>
<proteinExistence type="predicted"/>
<dbReference type="EMBL" id="CP036348">
    <property type="protein sequence ID" value="QDV68771.1"/>
    <property type="molecule type" value="Genomic_DNA"/>
</dbReference>
<name>A0A518JT97_9BACT</name>
<dbReference type="PANTHER" id="PTHR30093">
    <property type="entry name" value="GENERAL SECRETION PATHWAY PROTEIN G"/>
    <property type="match status" value="1"/>
</dbReference>
<organism evidence="2 3">
    <name type="scientific">Rosistilla carotiformis</name>
    <dbReference type="NCBI Taxonomy" id="2528017"/>
    <lineage>
        <taxon>Bacteria</taxon>
        <taxon>Pseudomonadati</taxon>
        <taxon>Planctomycetota</taxon>
        <taxon>Planctomycetia</taxon>
        <taxon>Pirellulales</taxon>
        <taxon>Pirellulaceae</taxon>
        <taxon>Rosistilla</taxon>
    </lineage>
</organism>
<dbReference type="SUPFAM" id="SSF54523">
    <property type="entry name" value="Pili subunits"/>
    <property type="match status" value="1"/>
</dbReference>
<dbReference type="NCBIfam" id="TIGR04294">
    <property type="entry name" value="pre_pil_HX9DG"/>
    <property type="match status" value="1"/>
</dbReference>